<dbReference type="Proteomes" id="UP001056120">
    <property type="component" value="Linkage Group LG13"/>
</dbReference>
<evidence type="ECO:0000313" key="2">
    <source>
        <dbReference type="Proteomes" id="UP001056120"/>
    </source>
</evidence>
<keyword evidence="2" id="KW-1185">Reference proteome</keyword>
<gene>
    <name evidence="1" type="ORF">L1987_39978</name>
</gene>
<reference evidence="1 2" key="2">
    <citation type="journal article" date="2022" name="Mol. Ecol. Resour.">
        <title>The genomes of chicory, endive, great burdock and yacon provide insights into Asteraceae paleo-polyploidization history and plant inulin production.</title>
        <authorList>
            <person name="Fan W."/>
            <person name="Wang S."/>
            <person name="Wang H."/>
            <person name="Wang A."/>
            <person name="Jiang F."/>
            <person name="Liu H."/>
            <person name="Zhao H."/>
            <person name="Xu D."/>
            <person name="Zhang Y."/>
        </authorList>
    </citation>
    <scope>NUCLEOTIDE SEQUENCE [LARGE SCALE GENOMIC DNA]</scope>
    <source>
        <strain evidence="2">cv. Yunnan</strain>
        <tissue evidence="1">Leaves</tissue>
    </source>
</reference>
<proteinExistence type="predicted"/>
<dbReference type="EMBL" id="CM042030">
    <property type="protein sequence ID" value="KAI3786360.1"/>
    <property type="molecule type" value="Genomic_DNA"/>
</dbReference>
<protein>
    <submittedName>
        <fullName evidence="1">Uncharacterized protein</fullName>
    </submittedName>
</protein>
<organism evidence="1 2">
    <name type="scientific">Smallanthus sonchifolius</name>
    <dbReference type="NCBI Taxonomy" id="185202"/>
    <lineage>
        <taxon>Eukaryota</taxon>
        <taxon>Viridiplantae</taxon>
        <taxon>Streptophyta</taxon>
        <taxon>Embryophyta</taxon>
        <taxon>Tracheophyta</taxon>
        <taxon>Spermatophyta</taxon>
        <taxon>Magnoliopsida</taxon>
        <taxon>eudicotyledons</taxon>
        <taxon>Gunneridae</taxon>
        <taxon>Pentapetalae</taxon>
        <taxon>asterids</taxon>
        <taxon>campanulids</taxon>
        <taxon>Asterales</taxon>
        <taxon>Asteraceae</taxon>
        <taxon>Asteroideae</taxon>
        <taxon>Heliantheae alliance</taxon>
        <taxon>Millerieae</taxon>
        <taxon>Smallanthus</taxon>
    </lineage>
</organism>
<name>A0ACB9GS96_9ASTR</name>
<accession>A0ACB9GS96</accession>
<comment type="caution">
    <text evidence="1">The sequence shown here is derived from an EMBL/GenBank/DDBJ whole genome shotgun (WGS) entry which is preliminary data.</text>
</comment>
<sequence>MEKLPESLYADYTGGASTSNTPRRNTAGAQCLTDRIHDYIKMLNDPWPSTRGAAIVQLVNMYKITNKIFVFEIKSSV</sequence>
<reference evidence="2" key="1">
    <citation type="journal article" date="2022" name="Mol. Ecol. Resour.">
        <title>The genomes of chicory, endive, great burdock and yacon provide insights into Asteraceae palaeo-polyploidization history and plant inulin production.</title>
        <authorList>
            <person name="Fan W."/>
            <person name="Wang S."/>
            <person name="Wang H."/>
            <person name="Wang A."/>
            <person name="Jiang F."/>
            <person name="Liu H."/>
            <person name="Zhao H."/>
            <person name="Xu D."/>
            <person name="Zhang Y."/>
        </authorList>
    </citation>
    <scope>NUCLEOTIDE SEQUENCE [LARGE SCALE GENOMIC DNA]</scope>
    <source>
        <strain evidence="2">cv. Yunnan</strain>
    </source>
</reference>
<evidence type="ECO:0000313" key="1">
    <source>
        <dbReference type="EMBL" id="KAI3786360.1"/>
    </source>
</evidence>